<feature type="transmembrane region" description="Helical" evidence="1">
    <location>
        <begin position="58"/>
        <end position="79"/>
    </location>
</feature>
<keyword evidence="1" id="KW-0812">Transmembrane</keyword>
<comment type="caution">
    <text evidence="2">The sequence shown here is derived from an EMBL/GenBank/DDBJ whole genome shotgun (WGS) entry which is preliminary data.</text>
</comment>
<reference evidence="2" key="1">
    <citation type="submission" date="2020-06" db="EMBL/GenBank/DDBJ databases">
        <authorList>
            <person name="Li T."/>
            <person name="Hu X."/>
            <person name="Zhang T."/>
            <person name="Song X."/>
            <person name="Zhang H."/>
            <person name="Dai N."/>
            <person name="Sheng W."/>
            <person name="Hou X."/>
            <person name="Wei L."/>
        </authorList>
    </citation>
    <scope>NUCLEOTIDE SEQUENCE</scope>
    <source>
        <strain evidence="2">3651</strain>
        <tissue evidence="2">Leaf</tissue>
    </source>
</reference>
<evidence type="ECO:0000313" key="2">
    <source>
        <dbReference type="EMBL" id="KAK4435500.1"/>
    </source>
</evidence>
<feature type="transmembrane region" description="Helical" evidence="1">
    <location>
        <begin position="85"/>
        <end position="103"/>
    </location>
</feature>
<sequence>MCLIRANSSFAFGMIEYIMKSLGMPTHGFNVTSKVMDDELSKRYDHGIFEFGVPSPMFVTLATTSILNLIAFLGGFVLILKERSFGSFFIQMFIAGFGVMNSLPFCEGMVLRRDKGRMSTKTTFTSTLLVGLLYGIASFVLNI</sequence>
<gene>
    <name evidence="2" type="ORF">Salat_0713400</name>
</gene>
<dbReference type="Proteomes" id="UP001293254">
    <property type="component" value="Unassembled WGS sequence"/>
</dbReference>
<evidence type="ECO:0000256" key="1">
    <source>
        <dbReference type="SAM" id="Phobius"/>
    </source>
</evidence>
<name>A0AAE2CV01_9LAMI</name>
<proteinExistence type="predicted"/>
<evidence type="ECO:0000313" key="3">
    <source>
        <dbReference type="Proteomes" id="UP001293254"/>
    </source>
</evidence>
<keyword evidence="1" id="KW-1133">Transmembrane helix</keyword>
<keyword evidence="1" id="KW-0472">Membrane</keyword>
<dbReference type="PANTHER" id="PTHR13301">
    <property type="entry name" value="X-BOX TRANSCRIPTION FACTOR-RELATED"/>
    <property type="match status" value="1"/>
</dbReference>
<organism evidence="2 3">
    <name type="scientific">Sesamum alatum</name>
    <dbReference type="NCBI Taxonomy" id="300844"/>
    <lineage>
        <taxon>Eukaryota</taxon>
        <taxon>Viridiplantae</taxon>
        <taxon>Streptophyta</taxon>
        <taxon>Embryophyta</taxon>
        <taxon>Tracheophyta</taxon>
        <taxon>Spermatophyta</taxon>
        <taxon>Magnoliopsida</taxon>
        <taxon>eudicotyledons</taxon>
        <taxon>Gunneridae</taxon>
        <taxon>Pentapetalae</taxon>
        <taxon>asterids</taxon>
        <taxon>lamiids</taxon>
        <taxon>Lamiales</taxon>
        <taxon>Pedaliaceae</taxon>
        <taxon>Sesamum</taxon>
    </lineage>
</organism>
<accession>A0AAE2CV01</accession>
<dbReference type="EMBL" id="JACGWO010000002">
    <property type="protein sequence ID" value="KAK4435500.1"/>
    <property type="molecule type" value="Genomic_DNA"/>
</dbReference>
<protein>
    <submittedName>
        <fullName evidence="2">Cellulose synthase-like protein G1</fullName>
    </submittedName>
</protein>
<reference evidence="2" key="2">
    <citation type="journal article" date="2024" name="Plant">
        <title>Genomic evolution and insights into agronomic trait innovations of Sesamum species.</title>
        <authorList>
            <person name="Miao H."/>
            <person name="Wang L."/>
            <person name="Qu L."/>
            <person name="Liu H."/>
            <person name="Sun Y."/>
            <person name="Le M."/>
            <person name="Wang Q."/>
            <person name="Wei S."/>
            <person name="Zheng Y."/>
            <person name="Lin W."/>
            <person name="Duan Y."/>
            <person name="Cao H."/>
            <person name="Xiong S."/>
            <person name="Wang X."/>
            <person name="Wei L."/>
            <person name="Li C."/>
            <person name="Ma Q."/>
            <person name="Ju M."/>
            <person name="Zhao R."/>
            <person name="Li G."/>
            <person name="Mu C."/>
            <person name="Tian Q."/>
            <person name="Mei H."/>
            <person name="Zhang T."/>
            <person name="Gao T."/>
            <person name="Zhang H."/>
        </authorList>
    </citation>
    <scope>NUCLEOTIDE SEQUENCE</scope>
    <source>
        <strain evidence="2">3651</strain>
    </source>
</reference>
<feature type="transmembrane region" description="Helical" evidence="1">
    <location>
        <begin position="124"/>
        <end position="141"/>
    </location>
</feature>
<dbReference type="AlphaFoldDB" id="A0AAE2CV01"/>
<keyword evidence="3" id="KW-1185">Reference proteome</keyword>